<reference evidence="2 3" key="1">
    <citation type="journal article" date="2015" name="Mol. Plant Microbe Interact.">
        <title>Genome, transcriptome, and functional analyses of Penicillium expansum provide new insights into secondary metabolism and pathogenicity.</title>
        <authorList>
            <person name="Ballester A.R."/>
            <person name="Marcet-Houben M."/>
            <person name="Levin E."/>
            <person name="Sela N."/>
            <person name="Selma-Lazaro C."/>
            <person name="Carmona L."/>
            <person name="Wisniewski M."/>
            <person name="Droby S."/>
            <person name="Gonzalez-Candelas L."/>
            <person name="Gabaldon T."/>
        </authorList>
    </citation>
    <scope>NUCLEOTIDE SEQUENCE [LARGE SCALE GENOMIC DNA]</scope>
    <source>
        <strain evidence="2 3">PHI-1</strain>
    </source>
</reference>
<dbReference type="Proteomes" id="UP000030104">
    <property type="component" value="Unassembled WGS sequence"/>
</dbReference>
<evidence type="ECO:0000259" key="1">
    <source>
        <dbReference type="PROSITE" id="PS50097"/>
    </source>
</evidence>
<sequence>MAQNSVRSLQADIEKIQGPILTIIVGDSKEPLHVHKSIICNSSPFFKNAMSGSWKESKEHTLELPEDDPKIFAWYSHWLYFAKIPTIVEAVAPEDREANHSKEYHDLVEAYVLGDKLLDTKFQNSVIDAIVEKCSTPDAQDGFQYYPNVDAINRAYNSTTKSATIRNLFVDVYVASAEPEWVTNELPKEFIHSVIQGLIENRDFSSEVKVKASKYYVHPSRN</sequence>
<keyword evidence="3" id="KW-1185">Reference proteome</keyword>
<dbReference type="InterPro" id="IPR000210">
    <property type="entry name" value="BTB/POZ_dom"/>
</dbReference>
<accession>A0A0A2KLV4</accession>
<dbReference type="InterPro" id="IPR011333">
    <property type="entry name" value="SKP1/BTB/POZ_sf"/>
</dbReference>
<dbReference type="OMA" id="HKSLICT"/>
<dbReference type="OrthoDB" id="1022638at2759"/>
<dbReference type="PANTHER" id="PTHR47843">
    <property type="entry name" value="BTB DOMAIN-CONTAINING PROTEIN-RELATED"/>
    <property type="match status" value="1"/>
</dbReference>
<dbReference type="STRING" id="40296.A0A0A2KLV4"/>
<name>A0A0A2KLV4_PENIT</name>
<dbReference type="PhylomeDB" id="A0A0A2KLV4"/>
<dbReference type="Pfam" id="PF00651">
    <property type="entry name" value="BTB"/>
    <property type="match status" value="1"/>
</dbReference>
<gene>
    <name evidence="2" type="ORF">PITC_076890</name>
</gene>
<dbReference type="AlphaFoldDB" id="A0A0A2KLV4"/>
<dbReference type="PANTHER" id="PTHR47843:SF2">
    <property type="entry name" value="BTB DOMAIN-CONTAINING PROTEIN"/>
    <property type="match status" value="1"/>
</dbReference>
<dbReference type="PROSITE" id="PS50097">
    <property type="entry name" value="BTB"/>
    <property type="match status" value="1"/>
</dbReference>
<protein>
    <recommendedName>
        <fullName evidence="1">BTB domain-containing protein</fullName>
    </recommendedName>
</protein>
<evidence type="ECO:0000313" key="3">
    <source>
        <dbReference type="Proteomes" id="UP000030104"/>
    </source>
</evidence>
<dbReference type="EMBL" id="JQGA01001177">
    <property type="protein sequence ID" value="KGO68807.1"/>
    <property type="molecule type" value="Genomic_DNA"/>
</dbReference>
<dbReference type="SUPFAM" id="SSF54695">
    <property type="entry name" value="POZ domain"/>
    <property type="match status" value="1"/>
</dbReference>
<dbReference type="CDD" id="cd18186">
    <property type="entry name" value="BTB_POZ_ZBTB_KLHL-like"/>
    <property type="match status" value="1"/>
</dbReference>
<dbReference type="Gene3D" id="3.30.710.10">
    <property type="entry name" value="Potassium Channel Kv1.1, Chain A"/>
    <property type="match status" value="1"/>
</dbReference>
<evidence type="ECO:0000313" key="2">
    <source>
        <dbReference type="EMBL" id="KGO68807.1"/>
    </source>
</evidence>
<proteinExistence type="predicted"/>
<dbReference type="HOGENOM" id="CLU_068279_3_0_1"/>
<feature type="domain" description="BTB" evidence="1">
    <location>
        <begin position="21"/>
        <end position="84"/>
    </location>
</feature>
<organism evidence="2 3">
    <name type="scientific">Penicillium italicum</name>
    <name type="common">Blue mold</name>
    <dbReference type="NCBI Taxonomy" id="40296"/>
    <lineage>
        <taxon>Eukaryota</taxon>
        <taxon>Fungi</taxon>
        <taxon>Dikarya</taxon>
        <taxon>Ascomycota</taxon>
        <taxon>Pezizomycotina</taxon>
        <taxon>Eurotiomycetes</taxon>
        <taxon>Eurotiomycetidae</taxon>
        <taxon>Eurotiales</taxon>
        <taxon>Aspergillaceae</taxon>
        <taxon>Penicillium</taxon>
    </lineage>
</organism>
<comment type="caution">
    <text evidence="2">The sequence shown here is derived from an EMBL/GenBank/DDBJ whole genome shotgun (WGS) entry which is preliminary data.</text>
</comment>